<dbReference type="AlphaFoldDB" id="A0A2M9QA63"/>
<sequence>MVTYIRTATPARQKKSMLVRLEEDMIKKVDAVREKHDLQTDQSVGIALLEYAIDAFERGEFVLTERSRATSRTTK</sequence>
<comment type="caution">
    <text evidence="1">The sequence shown here is derived from an EMBL/GenBank/DDBJ whole genome shotgun (WGS) entry which is preliminary data.</text>
</comment>
<protein>
    <submittedName>
        <fullName evidence="1">Uncharacterized protein</fullName>
    </submittedName>
</protein>
<reference evidence="1 2" key="1">
    <citation type="submission" date="2017-11" db="EMBL/GenBank/DDBJ databases">
        <title>Bacterial isolate from king chilli rhizosphere.</title>
        <authorList>
            <person name="Takhelmayum P."/>
            <person name="Sarangthem I."/>
        </authorList>
    </citation>
    <scope>NUCLEOTIDE SEQUENCE [LARGE SCALE GENOMIC DNA]</scope>
    <source>
        <strain evidence="2">t26</strain>
    </source>
</reference>
<proteinExistence type="predicted"/>
<gene>
    <name evidence="1" type="ORF">CWD94_04420</name>
</gene>
<evidence type="ECO:0000313" key="2">
    <source>
        <dbReference type="Proteomes" id="UP000232101"/>
    </source>
</evidence>
<dbReference type="RefSeq" id="WP_100542224.1">
    <property type="nucleotide sequence ID" value="NZ_PHQY01000322.1"/>
</dbReference>
<dbReference type="Proteomes" id="UP000232101">
    <property type="component" value="Unassembled WGS sequence"/>
</dbReference>
<dbReference type="EMBL" id="PHQY01000322">
    <property type="protein sequence ID" value="PJO44935.1"/>
    <property type="molecule type" value="Genomic_DNA"/>
</dbReference>
<accession>A0A2M9QA63</accession>
<evidence type="ECO:0000313" key="1">
    <source>
        <dbReference type="EMBL" id="PJO44935.1"/>
    </source>
</evidence>
<name>A0A2M9QA63_9BACI</name>
<organism evidence="1 2">
    <name type="scientific">Lysinibacillus xylanilyticus</name>
    <dbReference type="NCBI Taxonomy" id="582475"/>
    <lineage>
        <taxon>Bacteria</taxon>
        <taxon>Bacillati</taxon>
        <taxon>Bacillota</taxon>
        <taxon>Bacilli</taxon>
        <taxon>Bacillales</taxon>
        <taxon>Bacillaceae</taxon>
        <taxon>Lysinibacillus</taxon>
    </lineage>
</organism>